<evidence type="ECO:0000256" key="4">
    <source>
        <dbReference type="ARBA" id="ARBA00022475"/>
    </source>
</evidence>
<feature type="transmembrane region" description="Helical" evidence="9">
    <location>
        <begin position="21"/>
        <end position="39"/>
    </location>
</feature>
<evidence type="ECO:0000256" key="1">
    <source>
        <dbReference type="ARBA" id="ARBA00001946"/>
    </source>
</evidence>
<dbReference type="RefSeq" id="WP_215627733.1">
    <property type="nucleotide sequence ID" value="NZ_CP067089.2"/>
</dbReference>
<evidence type="ECO:0000256" key="2">
    <source>
        <dbReference type="ARBA" id="ARBA00004141"/>
    </source>
</evidence>
<dbReference type="KEGG" id="bhc:JFL75_05785"/>
<feature type="transmembrane region" description="Helical" evidence="9">
    <location>
        <begin position="168"/>
        <end position="191"/>
    </location>
</feature>
<keyword evidence="7 9" id="KW-1133">Transmembrane helix</keyword>
<evidence type="ECO:0000256" key="9">
    <source>
        <dbReference type="SAM" id="Phobius"/>
    </source>
</evidence>
<evidence type="ECO:0000313" key="10">
    <source>
        <dbReference type="EMBL" id="QQO10429.1"/>
    </source>
</evidence>
<gene>
    <name evidence="10" type="ORF">JFL75_05785</name>
</gene>
<dbReference type="GO" id="GO:0016765">
    <property type="term" value="F:transferase activity, transferring alkyl or aryl (other than methyl) groups"/>
    <property type="evidence" value="ECO:0007669"/>
    <property type="project" value="InterPro"/>
</dbReference>
<dbReference type="Pfam" id="PF01040">
    <property type="entry name" value="UbiA"/>
    <property type="match status" value="1"/>
</dbReference>
<keyword evidence="11" id="KW-1185">Reference proteome</keyword>
<dbReference type="Gene3D" id="1.10.357.140">
    <property type="entry name" value="UbiA prenyltransferase"/>
    <property type="match status" value="1"/>
</dbReference>
<dbReference type="EMBL" id="CP067089">
    <property type="protein sequence ID" value="QQO10429.1"/>
    <property type="molecule type" value="Genomic_DNA"/>
</dbReference>
<keyword evidence="5" id="KW-0808">Transferase</keyword>
<dbReference type="InterPro" id="IPR039653">
    <property type="entry name" value="Prenyltransferase"/>
</dbReference>
<dbReference type="Gene3D" id="1.20.120.1780">
    <property type="entry name" value="UbiA prenyltransferase"/>
    <property type="match status" value="1"/>
</dbReference>
<keyword evidence="8 9" id="KW-0472">Membrane</keyword>
<evidence type="ECO:0000256" key="7">
    <source>
        <dbReference type="ARBA" id="ARBA00022989"/>
    </source>
</evidence>
<dbReference type="FunFam" id="1.10.357.140:FF:000008">
    <property type="entry name" value="4-hydroxybenzoate octaprenyltransferase"/>
    <property type="match status" value="1"/>
</dbReference>
<evidence type="ECO:0000313" key="11">
    <source>
        <dbReference type="Proteomes" id="UP000595917"/>
    </source>
</evidence>
<keyword evidence="4" id="KW-1003">Cell membrane</keyword>
<feature type="transmembrane region" description="Helical" evidence="9">
    <location>
        <begin position="97"/>
        <end position="130"/>
    </location>
</feature>
<dbReference type="GO" id="GO:0005886">
    <property type="term" value="C:plasma membrane"/>
    <property type="evidence" value="ECO:0007669"/>
    <property type="project" value="TreeGrafter"/>
</dbReference>
<dbReference type="CDD" id="cd13959">
    <property type="entry name" value="PT_UbiA_COQ2"/>
    <property type="match status" value="1"/>
</dbReference>
<dbReference type="PANTHER" id="PTHR11048">
    <property type="entry name" value="PRENYLTRANSFERASES"/>
    <property type="match status" value="1"/>
</dbReference>
<dbReference type="Proteomes" id="UP000595917">
    <property type="component" value="Chromosome"/>
</dbReference>
<proteinExistence type="inferred from homology"/>
<dbReference type="InterPro" id="IPR000537">
    <property type="entry name" value="UbiA_prenyltransferase"/>
</dbReference>
<evidence type="ECO:0000256" key="8">
    <source>
        <dbReference type="ARBA" id="ARBA00023136"/>
    </source>
</evidence>
<dbReference type="GO" id="GO:0006744">
    <property type="term" value="P:ubiquinone biosynthetic process"/>
    <property type="evidence" value="ECO:0007669"/>
    <property type="project" value="TreeGrafter"/>
</dbReference>
<organism evidence="10 11">
    <name type="scientific">Breznakiella homolactica</name>
    <dbReference type="NCBI Taxonomy" id="2798577"/>
    <lineage>
        <taxon>Bacteria</taxon>
        <taxon>Pseudomonadati</taxon>
        <taxon>Spirochaetota</taxon>
        <taxon>Spirochaetia</taxon>
        <taxon>Spirochaetales</taxon>
        <taxon>Breznakiellaceae</taxon>
        <taxon>Breznakiella</taxon>
    </lineage>
</organism>
<comment type="subcellular location">
    <subcellularLocation>
        <location evidence="2">Membrane</location>
        <topology evidence="2">Multi-pass membrane protein</topology>
    </subcellularLocation>
</comment>
<dbReference type="PANTHER" id="PTHR11048:SF28">
    <property type="entry name" value="4-HYDROXYBENZOATE POLYPRENYLTRANSFERASE, MITOCHONDRIAL"/>
    <property type="match status" value="1"/>
</dbReference>
<comment type="cofactor">
    <cofactor evidence="1">
        <name>Mg(2+)</name>
        <dbReference type="ChEBI" id="CHEBI:18420"/>
    </cofactor>
</comment>
<sequence length="292" mass="31492">MGFRSLAAAAGRRLGLIGDAVIFRHTLFSLPFAVMAILLETAGHPPLKKVVLIILAAASGRNAANALNRVIDADIDAKNPRTADRHLPSGRLSKKALLIFAGILCVILVVSAALLNPLCVILLPAAAFLIGGYSFSKRFTWLCHYWLGVACACAPMGSFIAISGRFEFRYFVLAGAHALWVAGFDILYALQDIEFDRAERLHSIPARFGPKAARIIAVLSHCGTVAGLFMLPLFWDLSWIYLCGVAAGTAMLAAEHIIALGKTERHIRIASYSINEILPLVVLAGTVLDIYI</sequence>
<feature type="transmembrane region" description="Helical" evidence="9">
    <location>
        <begin position="239"/>
        <end position="260"/>
    </location>
</feature>
<dbReference type="InterPro" id="IPR044878">
    <property type="entry name" value="UbiA_sf"/>
</dbReference>
<name>A0A7T8BA94_9SPIR</name>
<feature type="transmembrane region" description="Helical" evidence="9">
    <location>
        <begin position="212"/>
        <end position="233"/>
    </location>
</feature>
<evidence type="ECO:0000256" key="6">
    <source>
        <dbReference type="ARBA" id="ARBA00022692"/>
    </source>
</evidence>
<dbReference type="NCBIfam" id="TIGR01475">
    <property type="entry name" value="ubiA_other"/>
    <property type="match status" value="1"/>
</dbReference>
<evidence type="ECO:0000256" key="3">
    <source>
        <dbReference type="ARBA" id="ARBA00005985"/>
    </source>
</evidence>
<accession>A0A7T8BA94</accession>
<keyword evidence="6 9" id="KW-0812">Transmembrane</keyword>
<feature type="transmembrane region" description="Helical" evidence="9">
    <location>
        <begin position="142"/>
        <end position="162"/>
    </location>
</feature>
<dbReference type="InterPro" id="IPR006371">
    <property type="entry name" value="Polyprenyltransferase_UbiA-li"/>
</dbReference>
<protein>
    <submittedName>
        <fullName evidence="10">4-hydroxybenzoate octaprenyltransferase</fullName>
    </submittedName>
</protein>
<comment type="similarity">
    <text evidence="3">Belongs to the UbiA prenyltransferase family.</text>
</comment>
<dbReference type="AlphaFoldDB" id="A0A7T8BA94"/>
<reference evidence="10" key="1">
    <citation type="submission" date="2021-01" db="EMBL/GenBank/DDBJ databases">
        <title>Description of Breznakiella homolactica.</title>
        <authorList>
            <person name="Song Y."/>
            <person name="Brune A."/>
        </authorList>
    </citation>
    <scope>NUCLEOTIDE SEQUENCE</scope>
    <source>
        <strain evidence="10">RmG30</strain>
    </source>
</reference>
<evidence type="ECO:0000256" key="5">
    <source>
        <dbReference type="ARBA" id="ARBA00022679"/>
    </source>
</evidence>